<reference evidence="1" key="1">
    <citation type="submission" date="2021-08" db="EMBL/GenBank/DDBJ databases">
        <title>The first chromosome-level gecko genome reveals the dynamic sex chromosomes of Neotropical dwarf geckos (Sphaerodactylidae: Sphaerodactylus).</title>
        <authorList>
            <person name="Pinto B.J."/>
            <person name="Keating S.E."/>
            <person name="Gamble T."/>
        </authorList>
    </citation>
    <scope>NUCLEOTIDE SEQUENCE</scope>
    <source>
        <strain evidence="1">TG3544</strain>
    </source>
</reference>
<dbReference type="Proteomes" id="UP000827872">
    <property type="component" value="Linkage Group LG05"/>
</dbReference>
<comment type="caution">
    <text evidence="1">The sequence shown here is derived from an EMBL/GenBank/DDBJ whole genome shotgun (WGS) entry which is preliminary data.</text>
</comment>
<sequence length="120" mass="13613">MHVLAKACVGRAAQQRSYAALCICLPSSMRWLGLVSRQPVILFPFLPYIKDQEEAESSLQLSVTTAVWAIFNALQHGFFLQRSKMFQKQLNQGEAKRASPLLVFHYLTCRQRIKASQQTA</sequence>
<evidence type="ECO:0000313" key="1">
    <source>
        <dbReference type="EMBL" id="KAH8000111.1"/>
    </source>
</evidence>
<protein>
    <submittedName>
        <fullName evidence="1">Uncharacterized protein</fullName>
    </submittedName>
</protein>
<name>A0ACB8F4D6_9SAUR</name>
<gene>
    <name evidence="1" type="ORF">K3G42_022563</name>
</gene>
<dbReference type="EMBL" id="CM037618">
    <property type="protein sequence ID" value="KAH8000111.1"/>
    <property type="molecule type" value="Genomic_DNA"/>
</dbReference>
<evidence type="ECO:0000313" key="2">
    <source>
        <dbReference type="Proteomes" id="UP000827872"/>
    </source>
</evidence>
<organism evidence="1 2">
    <name type="scientific">Sphaerodactylus townsendi</name>
    <dbReference type="NCBI Taxonomy" id="933632"/>
    <lineage>
        <taxon>Eukaryota</taxon>
        <taxon>Metazoa</taxon>
        <taxon>Chordata</taxon>
        <taxon>Craniata</taxon>
        <taxon>Vertebrata</taxon>
        <taxon>Euteleostomi</taxon>
        <taxon>Lepidosauria</taxon>
        <taxon>Squamata</taxon>
        <taxon>Bifurcata</taxon>
        <taxon>Gekkota</taxon>
        <taxon>Sphaerodactylidae</taxon>
        <taxon>Sphaerodactylus</taxon>
    </lineage>
</organism>
<proteinExistence type="predicted"/>
<keyword evidence="2" id="KW-1185">Reference proteome</keyword>
<accession>A0ACB8F4D6</accession>